<sequence>MAILFLVTLLMTLRAGSESDTDRIGRQLAALLRAGDTVFLSGALGMGKTVLARGLIRALAGEEIEVPSPTFALIQQYATTPPVTHADLYRLEDPEEVMELGLDEAAEAGILIVEWAEHGEGYLPGGALTVTAREEPGARVWELAGDEDWAARLSEKDFV</sequence>
<organism evidence="11 12">
    <name type="scientific">Parvularcula marina</name>
    <dbReference type="NCBI Taxonomy" id="2292771"/>
    <lineage>
        <taxon>Bacteria</taxon>
        <taxon>Pseudomonadati</taxon>
        <taxon>Pseudomonadota</taxon>
        <taxon>Alphaproteobacteria</taxon>
        <taxon>Parvularculales</taxon>
        <taxon>Parvularculaceae</taxon>
        <taxon>Parvularcula</taxon>
    </lineage>
</organism>
<dbReference type="PANTHER" id="PTHR33540">
    <property type="entry name" value="TRNA THREONYLCARBAMOYLADENOSINE BIOSYNTHESIS PROTEIN TSAE"/>
    <property type="match status" value="1"/>
</dbReference>
<evidence type="ECO:0000313" key="11">
    <source>
        <dbReference type="EMBL" id="RFB05227.1"/>
    </source>
</evidence>
<dbReference type="NCBIfam" id="TIGR00150">
    <property type="entry name" value="T6A_YjeE"/>
    <property type="match status" value="1"/>
</dbReference>
<evidence type="ECO:0000256" key="3">
    <source>
        <dbReference type="ARBA" id="ARBA00019010"/>
    </source>
</evidence>
<reference evidence="11 12" key="1">
    <citation type="submission" date="2018-08" db="EMBL/GenBank/DDBJ databases">
        <title>Parvularcula sp. SM1705, isolated from surface water of the South Sea China.</title>
        <authorList>
            <person name="Sun L."/>
        </authorList>
    </citation>
    <scope>NUCLEOTIDE SEQUENCE [LARGE SCALE GENOMIC DNA]</scope>
    <source>
        <strain evidence="11 12">SM1705</strain>
    </source>
</reference>
<name>A0A371RIE7_9PROT</name>
<comment type="subcellular location">
    <subcellularLocation>
        <location evidence="1">Cytoplasm</location>
    </subcellularLocation>
</comment>
<dbReference type="AlphaFoldDB" id="A0A371RIE7"/>
<evidence type="ECO:0000256" key="2">
    <source>
        <dbReference type="ARBA" id="ARBA00007599"/>
    </source>
</evidence>
<keyword evidence="8" id="KW-0067">ATP-binding</keyword>
<dbReference type="FunCoup" id="A0A371RIE7">
    <property type="interactions" value="274"/>
</dbReference>
<keyword evidence="12" id="KW-1185">Reference proteome</keyword>
<keyword evidence="4" id="KW-0963">Cytoplasm</keyword>
<comment type="caution">
    <text evidence="11">The sequence shown here is derived from an EMBL/GenBank/DDBJ whole genome shotgun (WGS) entry which is preliminary data.</text>
</comment>
<keyword evidence="7" id="KW-0547">Nucleotide-binding</keyword>
<dbReference type="GO" id="GO:0005737">
    <property type="term" value="C:cytoplasm"/>
    <property type="evidence" value="ECO:0007669"/>
    <property type="project" value="UniProtKB-SubCell"/>
</dbReference>
<keyword evidence="11" id="KW-0808">Transferase</keyword>
<dbReference type="GO" id="GO:0005524">
    <property type="term" value="F:ATP binding"/>
    <property type="evidence" value="ECO:0007669"/>
    <property type="project" value="UniProtKB-KW"/>
</dbReference>
<dbReference type="GO" id="GO:0016740">
    <property type="term" value="F:transferase activity"/>
    <property type="evidence" value="ECO:0007669"/>
    <property type="project" value="UniProtKB-KW"/>
</dbReference>
<dbReference type="SUPFAM" id="SSF52540">
    <property type="entry name" value="P-loop containing nucleoside triphosphate hydrolases"/>
    <property type="match status" value="1"/>
</dbReference>
<dbReference type="GO" id="GO:0046872">
    <property type="term" value="F:metal ion binding"/>
    <property type="evidence" value="ECO:0007669"/>
    <property type="project" value="UniProtKB-KW"/>
</dbReference>
<dbReference type="GO" id="GO:0002949">
    <property type="term" value="P:tRNA threonylcarbamoyladenosine modification"/>
    <property type="evidence" value="ECO:0007669"/>
    <property type="project" value="InterPro"/>
</dbReference>
<evidence type="ECO:0000256" key="5">
    <source>
        <dbReference type="ARBA" id="ARBA00022694"/>
    </source>
</evidence>
<evidence type="ECO:0000256" key="1">
    <source>
        <dbReference type="ARBA" id="ARBA00004496"/>
    </source>
</evidence>
<dbReference type="EMBL" id="QUQO01000001">
    <property type="protein sequence ID" value="RFB05227.1"/>
    <property type="molecule type" value="Genomic_DNA"/>
</dbReference>
<dbReference type="Gene3D" id="3.40.50.300">
    <property type="entry name" value="P-loop containing nucleotide triphosphate hydrolases"/>
    <property type="match status" value="1"/>
</dbReference>
<dbReference type="Pfam" id="PF02367">
    <property type="entry name" value="TsaE"/>
    <property type="match status" value="1"/>
</dbReference>
<protein>
    <recommendedName>
        <fullName evidence="3">tRNA threonylcarbamoyladenosine biosynthesis protein TsaE</fullName>
    </recommendedName>
    <alternativeName>
        <fullName evidence="10">t(6)A37 threonylcarbamoyladenosine biosynthesis protein TsaE</fullName>
    </alternativeName>
</protein>
<evidence type="ECO:0000256" key="7">
    <source>
        <dbReference type="ARBA" id="ARBA00022741"/>
    </source>
</evidence>
<keyword evidence="6" id="KW-0479">Metal-binding</keyword>
<dbReference type="InParanoid" id="A0A371RIE7"/>
<comment type="similarity">
    <text evidence="2">Belongs to the TsaE family.</text>
</comment>
<dbReference type="PANTHER" id="PTHR33540:SF2">
    <property type="entry name" value="TRNA THREONYLCARBAMOYLADENOSINE BIOSYNTHESIS PROTEIN TSAE"/>
    <property type="match status" value="1"/>
</dbReference>
<dbReference type="InterPro" id="IPR003442">
    <property type="entry name" value="T6A_TsaE"/>
</dbReference>
<keyword evidence="9" id="KW-0460">Magnesium</keyword>
<evidence type="ECO:0000256" key="8">
    <source>
        <dbReference type="ARBA" id="ARBA00022840"/>
    </source>
</evidence>
<evidence type="ECO:0000256" key="4">
    <source>
        <dbReference type="ARBA" id="ARBA00022490"/>
    </source>
</evidence>
<evidence type="ECO:0000313" key="12">
    <source>
        <dbReference type="Proteomes" id="UP000264589"/>
    </source>
</evidence>
<gene>
    <name evidence="11" type="primary">tsaE</name>
    <name evidence="11" type="ORF">DX908_08140</name>
</gene>
<dbReference type="InterPro" id="IPR027417">
    <property type="entry name" value="P-loop_NTPase"/>
</dbReference>
<evidence type="ECO:0000256" key="10">
    <source>
        <dbReference type="ARBA" id="ARBA00032441"/>
    </source>
</evidence>
<keyword evidence="5" id="KW-0819">tRNA processing</keyword>
<dbReference type="Proteomes" id="UP000264589">
    <property type="component" value="Unassembled WGS sequence"/>
</dbReference>
<evidence type="ECO:0000256" key="6">
    <source>
        <dbReference type="ARBA" id="ARBA00022723"/>
    </source>
</evidence>
<evidence type="ECO:0000256" key="9">
    <source>
        <dbReference type="ARBA" id="ARBA00022842"/>
    </source>
</evidence>
<proteinExistence type="inferred from homology"/>
<accession>A0A371RIE7</accession>